<comment type="caution">
    <text evidence="1">The sequence shown here is derived from an EMBL/GenBank/DDBJ whole genome shotgun (WGS) entry which is preliminary data.</text>
</comment>
<evidence type="ECO:0000313" key="1">
    <source>
        <dbReference type="EMBL" id="KKM22465.1"/>
    </source>
</evidence>
<accession>A0A0F9L3Y8</accession>
<dbReference type="EMBL" id="LAZR01013328">
    <property type="protein sequence ID" value="KKM22465.1"/>
    <property type="molecule type" value="Genomic_DNA"/>
</dbReference>
<gene>
    <name evidence="1" type="ORF">LCGC14_1625100</name>
</gene>
<reference evidence="1" key="1">
    <citation type="journal article" date="2015" name="Nature">
        <title>Complex archaea that bridge the gap between prokaryotes and eukaryotes.</title>
        <authorList>
            <person name="Spang A."/>
            <person name="Saw J.H."/>
            <person name="Jorgensen S.L."/>
            <person name="Zaremba-Niedzwiedzka K."/>
            <person name="Martijn J."/>
            <person name="Lind A.E."/>
            <person name="van Eijk R."/>
            <person name="Schleper C."/>
            <person name="Guy L."/>
            <person name="Ettema T.J."/>
        </authorList>
    </citation>
    <scope>NUCLEOTIDE SEQUENCE</scope>
</reference>
<sequence>VYDQSPQYAYVLAAQWERPDIAAAGGVREDLSRMVCRGRYLRTSVARKAAKRGEPHVVLRVKATAVETGDTVLEADVPAVLFAGDEADDVVGPAALTEASRRIAAEKE</sequence>
<dbReference type="AlphaFoldDB" id="A0A0F9L3Y8"/>
<feature type="non-terminal residue" evidence="1">
    <location>
        <position position="1"/>
    </location>
</feature>
<name>A0A0F9L3Y8_9ZZZZ</name>
<organism evidence="1">
    <name type="scientific">marine sediment metagenome</name>
    <dbReference type="NCBI Taxonomy" id="412755"/>
    <lineage>
        <taxon>unclassified sequences</taxon>
        <taxon>metagenomes</taxon>
        <taxon>ecological metagenomes</taxon>
    </lineage>
</organism>
<proteinExistence type="predicted"/>
<protein>
    <submittedName>
        <fullName evidence="1">Uncharacterized protein</fullName>
    </submittedName>
</protein>